<name>A0A9N9M1J1_9HELO</name>
<dbReference type="InterPro" id="IPR013083">
    <property type="entry name" value="Znf_RING/FYVE/PHD"/>
</dbReference>
<proteinExistence type="predicted"/>
<dbReference type="SMART" id="SM00184">
    <property type="entry name" value="RING"/>
    <property type="match status" value="1"/>
</dbReference>
<accession>A0A9N9M1J1</accession>
<reference evidence="7" key="1">
    <citation type="submission" date="2021-07" db="EMBL/GenBank/DDBJ databases">
        <authorList>
            <person name="Durling M."/>
        </authorList>
    </citation>
    <scope>NUCLEOTIDE SEQUENCE</scope>
</reference>
<dbReference type="InterPro" id="IPR047126">
    <property type="entry name" value="RNF141-like"/>
</dbReference>
<evidence type="ECO:0000256" key="1">
    <source>
        <dbReference type="ARBA" id="ARBA00022723"/>
    </source>
</evidence>
<feature type="region of interest" description="Disordered" evidence="5">
    <location>
        <begin position="1"/>
        <end position="23"/>
    </location>
</feature>
<sequence length="317" mass="35367">MEDQIQNTNLYLTTEGENMDPQHQTPAVATSARDTVPNGTSEAEIATQHVGVIKQEKAIASTDDDNECPICCEPIEKKAKVMNCKHEFCHDCIETWLDMSPKSEQGGIATCPNCRGKIVNIAYNFDNEGNFATTFNAAKVWTFSASNLPNNYRHFKHDGKIFSIHDVSQIKIMQTGGKTIFAYLRDLNICSGHVNQNLTSYRDTEADPENTSTFLDVVNNFQKYHSPDGRTVGKVSSARYSTHPISRGVLDERAVFEEGKIKCGVKTWCTLHWEDPDASPHTIAGGTIPAAKPEVFPRSYEPIPPTLRDEHYFKHGV</sequence>
<comment type="caution">
    <text evidence="7">The sequence shown here is derived from an EMBL/GenBank/DDBJ whole genome shotgun (WGS) entry which is preliminary data.</text>
</comment>
<dbReference type="InterPro" id="IPR017907">
    <property type="entry name" value="Znf_RING_CS"/>
</dbReference>
<dbReference type="AlphaFoldDB" id="A0A9N9M1J1"/>
<keyword evidence="2 4" id="KW-0863">Zinc-finger</keyword>
<keyword evidence="8" id="KW-1185">Reference proteome</keyword>
<dbReference type="PROSITE" id="PS50089">
    <property type="entry name" value="ZF_RING_2"/>
    <property type="match status" value="1"/>
</dbReference>
<evidence type="ECO:0000256" key="4">
    <source>
        <dbReference type="PROSITE-ProRule" id="PRU00175"/>
    </source>
</evidence>
<dbReference type="OrthoDB" id="8062037at2759"/>
<evidence type="ECO:0000256" key="5">
    <source>
        <dbReference type="SAM" id="MobiDB-lite"/>
    </source>
</evidence>
<dbReference type="SUPFAM" id="SSF57850">
    <property type="entry name" value="RING/U-box"/>
    <property type="match status" value="1"/>
</dbReference>
<evidence type="ECO:0000313" key="8">
    <source>
        <dbReference type="Proteomes" id="UP000701801"/>
    </source>
</evidence>
<dbReference type="Pfam" id="PF13639">
    <property type="entry name" value="zf-RING_2"/>
    <property type="match status" value="1"/>
</dbReference>
<dbReference type="Gene3D" id="3.30.40.10">
    <property type="entry name" value="Zinc/RING finger domain, C3HC4 (zinc finger)"/>
    <property type="match status" value="1"/>
</dbReference>
<protein>
    <recommendedName>
        <fullName evidence="6">RING-type domain-containing protein</fullName>
    </recommendedName>
</protein>
<dbReference type="PANTHER" id="PTHR12109">
    <property type="entry name" value="RING FINGER PROTEIN 141-RELATED"/>
    <property type="match status" value="1"/>
</dbReference>
<feature type="domain" description="RING-type" evidence="6">
    <location>
        <begin position="68"/>
        <end position="115"/>
    </location>
</feature>
<dbReference type="InterPro" id="IPR001841">
    <property type="entry name" value="Znf_RING"/>
</dbReference>
<dbReference type="EMBL" id="CAJVRM010000473">
    <property type="protein sequence ID" value="CAG8981381.1"/>
    <property type="molecule type" value="Genomic_DNA"/>
</dbReference>
<keyword evidence="3" id="KW-0862">Zinc</keyword>
<dbReference type="Proteomes" id="UP000701801">
    <property type="component" value="Unassembled WGS sequence"/>
</dbReference>
<dbReference type="PROSITE" id="PS00518">
    <property type="entry name" value="ZF_RING_1"/>
    <property type="match status" value="1"/>
</dbReference>
<evidence type="ECO:0000256" key="2">
    <source>
        <dbReference type="ARBA" id="ARBA00022771"/>
    </source>
</evidence>
<dbReference type="GO" id="GO:0008270">
    <property type="term" value="F:zinc ion binding"/>
    <property type="evidence" value="ECO:0007669"/>
    <property type="project" value="UniProtKB-KW"/>
</dbReference>
<organism evidence="7 8">
    <name type="scientific">Hymenoscyphus albidus</name>
    <dbReference type="NCBI Taxonomy" id="595503"/>
    <lineage>
        <taxon>Eukaryota</taxon>
        <taxon>Fungi</taxon>
        <taxon>Dikarya</taxon>
        <taxon>Ascomycota</taxon>
        <taxon>Pezizomycotina</taxon>
        <taxon>Leotiomycetes</taxon>
        <taxon>Helotiales</taxon>
        <taxon>Helotiaceae</taxon>
        <taxon>Hymenoscyphus</taxon>
    </lineage>
</organism>
<evidence type="ECO:0000256" key="3">
    <source>
        <dbReference type="ARBA" id="ARBA00022833"/>
    </source>
</evidence>
<gene>
    <name evidence="7" type="ORF">HYALB_00013661</name>
</gene>
<keyword evidence="1" id="KW-0479">Metal-binding</keyword>
<evidence type="ECO:0000259" key="6">
    <source>
        <dbReference type="PROSITE" id="PS50089"/>
    </source>
</evidence>
<evidence type="ECO:0000313" key="7">
    <source>
        <dbReference type="EMBL" id="CAG8981381.1"/>
    </source>
</evidence>